<sequence length="80" mass="9141">MPMLKLLSEYAGDYIFISGRKGSEEPEPVFQDSFWNNQSAVKNGRVYRNETRGFIYSDPISLEAELQYVVDNVVDSLTKS</sequence>
<protein>
    <recommendedName>
        <fullName evidence="1">Fe/B12 periplasmic-binding domain-containing protein</fullName>
    </recommendedName>
</protein>
<dbReference type="InterPro" id="IPR002491">
    <property type="entry name" value="ABC_transptr_periplasmic_BD"/>
</dbReference>
<evidence type="ECO:0000259" key="1">
    <source>
        <dbReference type="PROSITE" id="PS50983"/>
    </source>
</evidence>
<name>A0ABT6TP73_9BACL</name>
<evidence type="ECO:0000313" key="2">
    <source>
        <dbReference type="EMBL" id="MDI4648023.1"/>
    </source>
</evidence>
<dbReference type="RefSeq" id="WP_282910761.1">
    <property type="nucleotide sequence ID" value="NZ_JAGRPV010000001.1"/>
</dbReference>
<proteinExistence type="predicted"/>
<evidence type="ECO:0000313" key="3">
    <source>
        <dbReference type="Proteomes" id="UP001161691"/>
    </source>
</evidence>
<dbReference type="SUPFAM" id="SSF53807">
    <property type="entry name" value="Helical backbone' metal receptor"/>
    <property type="match status" value="1"/>
</dbReference>
<accession>A0ABT6TP73</accession>
<dbReference type="PROSITE" id="PS50983">
    <property type="entry name" value="FE_B12_PBP"/>
    <property type="match status" value="1"/>
</dbReference>
<reference evidence="2" key="1">
    <citation type="submission" date="2023-04" db="EMBL/GenBank/DDBJ databases">
        <title>Comparative genomic analysis of Cohnella hashimotonis sp. nov., isolated from the International Space Station.</title>
        <authorList>
            <person name="Venkateswaran K."/>
            <person name="Simpson A."/>
        </authorList>
    </citation>
    <scope>NUCLEOTIDE SEQUENCE</scope>
    <source>
        <strain evidence="2">F6_2S_P_1</strain>
    </source>
</reference>
<gene>
    <name evidence="2" type="ORF">KB449_23935</name>
</gene>
<feature type="domain" description="Fe/B12 periplasmic-binding" evidence="1">
    <location>
        <begin position="1"/>
        <end position="80"/>
    </location>
</feature>
<organism evidence="2 3">
    <name type="scientific">Cohnella hashimotonis</name>
    <dbReference type="NCBI Taxonomy" id="2826895"/>
    <lineage>
        <taxon>Bacteria</taxon>
        <taxon>Bacillati</taxon>
        <taxon>Bacillota</taxon>
        <taxon>Bacilli</taxon>
        <taxon>Bacillales</taxon>
        <taxon>Paenibacillaceae</taxon>
        <taxon>Cohnella</taxon>
    </lineage>
</organism>
<keyword evidence="3" id="KW-1185">Reference proteome</keyword>
<comment type="caution">
    <text evidence="2">The sequence shown here is derived from an EMBL/GenBank/DDBJ whole genome shotgun (WGS) entry which is preliminary data.</text>
</comment>
<dbReference type="Gene3D" id="3.40.50.1980">
    <property type="entry name" value="Nitrogenase molybdenum iron protein domain"/>
    <property type="match status" value="1"/>
</dbReference>
<dbReference type="Proteomes" id="UP001161691">
    <property type="component" value="Unassembled WGS sequence"/>
</dbReference>
<dbReference type="EMBL" id="JAGRPV010000001">
    <property type="protein sequence ID" value="MDI4648023.1"/>
    <property type="molecule type" value="Genomic_DNA"/>
</dbReference>